<evidence type="ECO:0000313" key="2">
    <source>
        <dbReference type="Proteomes" id="UP001218218"/>
    </source>
</evidence>
<reference evidence="1" key="1">
    <citation type="submission" date="2023-03" db="EMBL/GenBank/DDBJ databases">
        <title>Massive genome expansion in bonnet fungi (Mycena s.s.) driven by repeated elements and novel gene families across ecological guilds.</title>
        <authorList>
            <consortium name="Lawrence Berkeley National Laboratory"/>
            <person name="Harder C.B."/>
            <person name="Miyauchi S."/>
            <person name="Viragh M."/>
            <person name="Kuo A."/>
            <person name="Thoen E."/>
            <person name="Andreopoulos B."/>
            <person name="Lu D."/>
            <person name="Skrede I."/>
            <person name="Drula E."/>
            <person name="Henrissat B."/>
            <person name="Morin E."/>
            <person name="Kohler A."/>
            <person name="Barry K."/>
            <person name="LaButti K."/>
            <person name="Morin E."/>
            <person name="Salamov A."/>
            <person name="Lipzen A."/>
            <person name="Mereny Z."/>
            <person name="Hegedus B."/>
            <person name="Baldrian P."/>
            <person name="Stursova M."/>
            <person name="Weitz H."/>
            <person name="Taylor A."/>
            <person name="Grigoriev I.V."/>
            <person name="Nagy L.G."/>
            <person name="Martin F."/>
            <person name="Kauserud H."/>
        </authorList>
    </citation>
    <scope>NUCLEOTIDE SEQUENCE</scope>
    <source>
        <strain evidence="1">CBHHK002</strain>
    </source>
</reference>
<feature type="non-terminal residue" evidence="1">
    <location>
        <position position="74"/>
    </location>
</feature>
<organism evidence="1 2">
    <name type="scientific">Mycena albidolilacea</name>
    <dbReference type="NCBI Taxonomy" id="1033008"/>
    <lineage>
        <taxon>Eukaryota</taxon>
        <taxon>Fungi</taxon>
        <taxon>Dikarya</taxon>
        <taxon>Basidiomycota</taxon>
        <taxon>Agaricomycotina</taxon>
        <taxon>Agaricomycetes</taxon>
        <taxon>Agaricomycetidae</taxon>
        <taxon>Agaricales</taxon>
        <taxon>Marasmiineae</taxon>
        <taxon>Mycenaceae</taxon>
        <taxon>Mycena</taxon>
    </lineage>
</organism>
<dbReference type="EMBL" id="JARIHO010000082">
    <property type="protein sequence ID" value="KAJ7309382.1"/>
    <property type="molecule type" value="Genomic_DNA"/>
</dbReference>
<comment type="caution">
    <text evidence="1">The sequence shown here is derived from an EMBL/GenBank/DDBJ whole genome shotgun (WGS) entry which is preliminary data.</text>
</comment>
<name>A0AAD6Z6P1_9AGAR</name>
<protein>
    <submittedName>
        <fullName evidence="1">Uncharacterized protein</fullName>
    </submittedName>
</protein>
<evidence type="ECO:0000313" key="1">
    <source>
        <dbReference type="EMBL" id="KAJ7309382.1"/>
    </source>
</evidence>
<dbReference type="AlphaFoldDB" id="A0AAD6Z6P1"/>
<dbReference type="Proteomes" id="UP001218218">
    <property type="component" value="Unassembled WGS sequence"/>
</dbReference>
<feature type="non-terminal residue" evidence="1">
    <location>
        <position position="1"/>
    </location>
</feature>
<sequence>SDGTRWTRCGVWLACSRHLVTHIVDCERTNCERSLLHPRGCHASTCAKNFGPQIENDVDKVDEHCYRCRAAEER</sequence>
<accession>A0AAD6Z6P1</accession>
<gene>
    <name evidence="1" type="ORF">DFH08DRAFT_657603</name>
</gene>
<keyword evidence="2" id="KW-1185">Reference proteome</keyword>
<proteinExistence type="predicted"/>